<dbReference type="EMBL" id="JAODNV010000003">
    <property type="protein sequence ID" value="MCT8989026.1"/>
    <property type="molecule type" value="Genomic_DNA"/>
</dbReference>
<organism evidence="4 5">
    <name type="scientific">Chelativorans petroleitrophicus</name>
    <dbReference type="NCBI Taxonomy" id="2975484"/>
    <lineage>
        <taxon>Bacteria</taxon>
        <taxon>Pseudomonadati</taxon>
        <taxon>Pseudomonadota</taxon>
        <taxon>Alphaproteobacteria</taxon>
        <taxon>Hyphomicrobiales</taxon>
        <taxon>Phyllobacteriaceae</taxon>
        <taxon>Chelativorans</taxon>
    </lineage>
</organism>
<dbReference type="InterPro" id="IPR018905">
    <property type="entry name" value="A-galactase_NEW3"/>
</dbReference>
<evidence type="ECO:0000259" key="3">
    <source>
        <dbReference type="Pfam" id="PF10633"/>
    </source>
</evidence>
<evidence type="ECO:0000313" key="4">
    <source>
        <dbReference type="EMBL" id="MCT8989026.1"/>
    </source>
</evidence>
<dbReference type="Pfam" id="PF10633">
    <property type="entry name" value="NPCBM_assoc"/>
    <property type="match status" value="2"/>
</dbReference>
<dbReference type="PANTHER" id="PTHR39198:SF1">
    <property type="entry name" value="ALPHA-GALACTOSIDASE NEW3 DOMAIN-CONTAINING PROTEIN"/>
    <property type="match status" value="1"/>
</dbReference>
<dbReference type="Gene3D" id="2.60.40.10">
    <property type="entry name" value="Immunoglobulins"/>
    <property type="match status" value="2"/>
</dbReference>
<comment type="caution">
    <text evidence="4">The sequence shown here is derived from an EMBL/GenBank/DDBJ whole genome shotgun (WGS) entry which is preliminary data.</text>
</comment>
<dbReference type="InterPro" id="IPR013783">
    <property type="entry name" value="Ig-like_fold"/>
</dbReference>
<feature type="chain" id="PRO_5040978220" evidence="2">
    <location>
        <begin position="36"/>
        <end position="409"/>
    </location>
</feature>
<name>A0A9X2X6C3_9HYPH</name>
<keyword evidence="2" id="KW-0732">Signal</keyword>
<dbReference type="Proteomes" id="UP001149009">
    <property type="component" value="Unassembled WGS sequence"/>
</dbReference>
<dbReference type="PANTHER" id="PTHR39198">
    <property type="entry name" value="HYPOTHETICAL MEMBRANE PROTEIN, CONSERVED"/>
    <property type="match status" value="1"/>
</dbReference>
<proteinExistence type="predicted"/>
<feature type="transmembrane region" description="Helical" evidence="1">
    <location>
        <begin position="383"/>
        <end position="403"/>
    </location>
</feature>
<keyword evidence="5" id="KW-1185">Reference proteome</keyword>
<reference evidence="4" key="1">
    <citation type="submission" date="2022-08" db="EMBL/GenBank/DDBJ databases">
        <title>Chelativorans sichuanense sp. nov., a paraffin oil-degrading bacterium isolated from a mixture of oil-based drill cuttings and paddy soil.</title>
        <authorList>
            <person name="Yu J."/>
            <person name="Liu H."/>
            <person name="Chen Q."/>
        </authorList>
    </citation>
    <scope>NUCLEOTIDE SEQUENCE</scope>
    <source>
        <strain evidence="4">SCAU 2101</strain>
    </source>
</reference>
<dbReference type="AlphaFoldDB" id="A0A9X2X6C3"/>
<evidence type="ECO:0000256" key="2">
    <source>
        <dbReference type="SAM" id="SignalP"/>
    </source>
</evidence>
<keyword evidence="1" id="KW-1133">Transmembrane helix</keyword>
<keyword evidence="1" id="KW-0812">Transmembrane</keyword>
<evidence type="ECO:0000256" key="1">
    <source>
        <dbReference type="SAM" id="Phobius"/>
    </source>
</evidence>
<dbReference type="RefSeq" id="WP_261513695.1">
    <property type="nucleotide sequence ID" value="NZ_JAODNV010000003.1"/>
</dbReference>
<feature type="domain" description="Alpha-galactosidase NEW3" evidence="3">
    <location>
        <begin position="289"/>
        <end position="364"/>
    </location>
</feature>
<accession>A0A9X2X6C3</accession>
<keyword evidence="1" id="KW-0472">Membrane</keyword>
<feature type="signal peptide" evidence="2">
    <location>
        <begin position="1"/>
        <end position="35"/>
    </location>
</feature>
<feature type="domain" description="Alpha-galactosidase NEW3" evidence="3">
    <location>
        <begin position="184"/>
        <end position="255"/>
    </location>
</feature>
<protein>
    <submittedName>
        <fullName evidence="4">NEW3 domain-containing protein</fullName>
    </submittedName>
</protein>
<sequence length="409" mass="43080">MASAHLFSARKTIITTSLVTMVIAAGLAPTSPAWAQTAGEEPRAASEEQVRGLWLTTPYPVFFAQTDEEVEIDLALTNKGLPPQRVEFDVSGLPEGWQWEIEGGSKRVGAAIAASDGTVDLSLKLKLAGGETGQTYQFTITGRTGSETLELPVALTLTETEPARLTLEPELPALRGTVRSNFDYQVKIANEGQEDTVVNLVAEAPSGFQVTFKERYGSQELTSLPLAAGETKNLSVSVDPPENAQAGQYPVLVRAAGDDASAETQLVLDVTGRAELSLSGPGGRLSGDATAGEERSFTFTLENRGTAPARAISFSSSPPSDWTVEFSPKEIAELPAGETAEVSVTMTPSEQAIAGDYVVTVRANGDGVSDSANFRVTVRTSTVWGVAGLGVIAAAVVVLGFAVTRYGRR</sequence>
<gene>
    <name evidence="4" type="ORF">NYR54_01780</name>
</gene>
<evidence type="ECO:0000313" key="5">
    <source>
        <dbReference type="Proteomes" id="UP001149009"/>
    </source>
</evidence>